<sequence>MKILYTSDIHADPGHLQAMFETASAAEVDAVVIGGDVIPHHLPRWDALGPLEAQTAYIRQVMIPAFTLFREKRPIPIYLDLGNDDWVWGRRLLSPHDGTLFHLLHMRRHRFGSGNVPVEIDIIGYMCVPPTPFNRKDWEKPDAPGWFYPPENRVQLNGYISSEGHLENHTLDMDAQDTIATDLDRLSARIRRPFIFVSHSPPYGTPLDVVESGLQVGSISIRRFIEHWADKGLLLASLHGHIHESPRRSGAVHTCIGGAVCMNPGQNNGPGARLRYVLFEVLKTASGGGKIQILQEPGE</sequence>
<dbReference type="PANTHER" id="PTHR37523">
    <property type="entry name" value="METALLOPHOSPHOESTERASE"/>
    <property type="match status" value="1"/>
</dbReference>
<organism evidence="2 3">
    <name type="scientific">Desulfococcus multivorans DSM 2059</name>
    <dbReference type="NCBI Taxonomy" id="1121405"/>
    <lineage>
        <taxon>Bacteria</taxon>
        <taxon>Pseudomonadati</taxon>
        <taxon>Thermodesulfobacteriota</taxon>
        <taxon>Desulfobacteria</taxon>
        <taxon>Desulfobacterales</taxon>
        <taxon>Desulfococcaceae</taxon>
        <taxon>Desulfococcus</taxon>
    </lineage>
</organism>
<feature type="domain" description="Calcineurin-like phosphoesterase" evidence="1">
    <location>
        <begin position="1"/>
        <end position="244"/>
    </location>
</feature>
<dbReference type="GO" id="GO:0016787">
    <property type="term" value="F:hydrolase activity"/>
    <property type="evidence" value="ECO:0007669"/>
    <property type="project" value="InterPro"/>
</dbReference>
<dbReference type="AlphaFoldDB" id="S7TWZ8"/>
<reference evidence="2 3" key="1">
    <citation type="journal article" date="2013" name="Genome Announc.">
        <title>Draft genome sequences for three mercury-methylating, sulfate-reducing bacteria.</title>
        <authorList>
            <person name="Brown S.D."/>
            <person name="Hurt R.A.Jr."/>
            <person name="Gilmour C.C."/>
            <person name="Elias D.A."/>
        </authorList>
    </citation>
    <scope>NUCLEOTIDE SEQUENCE [LARGE SCALE GENOMIC DNA]</scope>
    <source>
        <strain evidence="2 3">DSM 2059</strain>
    </source>
</reference>
<comment type="caution">
    <text evidence="2">The sequence shown here is derived from an EMBL/GenBank/DDBJ whole genome shotgun (WGS) entry which is preliminary data.</text>
</comment>
<dbReference type="Pfam" id="PF00149">
    <property type="entry name" value="Metallophos"/>
    <property type="match status" value="1"/>
</dbReference>
<dbReference type="InterPro" id="IPR004843">
    <property type="entry name" value="Calcineurin-like_PHP"/>
</dbReference>
<dbReference type="InterPro" id="IPR029052">
    <property type="entry name" value="Metallo-depent_PP-like"/>
</dbReference>
<name>S7TWZ8_DESML</name>
<gene>
    <name evidence="2" type="ORF">dsmv_2051</name>
</gene>
<dbReference type="EMBL" id="ATHJ01000076">
    <property type="protein sequence ID" value="EPR41270.1"/>
    <property type="molecule type" value="Genomic_DNA"/>
</dbReference>
<proteinExistence type="predicted"/>
<dbReference type="OrthoDB" id="332939at2"/>
<dbReference type="RefSeq" id="WP_020876482.1">
    <property type="nucleotide sequence ID" value="NZ_ATHJ01000076.1"/>
</dbReference>
<keyword evidence="3" id="KW-1185">Reference proteome</keyword>
<dbReference type="SUPFAM" id="SSF56300">
    <property type="entry name" value="Metallo-dependent phosphatases"/>
    <property type="match status" value="1"/>
</dbReference>
<evidence type="ECO:0000313" key="3">
    <source>
        <dbReference type="Proteomes" id="UP000014977"/>
    </source>
</evidence>
<dbReference type="eggNOG" id="COG2129">
    <property type="taxonomic scope" value="Bacteria"/>
</dbReference>
<evidence type="ECO:0000259" key="1">
    <source>
        <dbReference type="Pfam" id="PF00149"/>
    </source>
</evidence>
<protein>
    <submittedName>
        <fullName evidence="2">Metallophosphoesterase</fullName>
    </submittedName>
</protein>
<dbReference type="Gene3D" id="3.60.21.10">
    <property type="match status" value="1"/>
</dbReference>
<evidence type="ECO:0000313" key="2">
    <source>
        <dbReference type="EMBL" id="EPR41270.1"/>
    </source>
</evidence>
<dbReference type="PANTHER" id="PTHR37523:SF1">
    <property type="entry name" value="CALCINEURIN-LIKE PHOSPHOESTERASE DOMAIN-CONTAINING PROTEIN"/>
    <property type="match status" value="1"/>
</dbReference>
<dbReference type="Proteomes" id="UP000014977">
    <property type="component" value="Unassembled WGS sequence"/>
</dbReference>
<dbReference type="STRING" id="897.B2D07_06840"/>
<dbReference type="PATRIC" id="fig|1121405.3.peg.1579"/>
<accession>S7TWZ8</accession>